<dbReference type="SMART" id="SM00646">
    <property type="entry name" value="Ami_3"/>
    <property type="match status" value="1"/>
</dbReference>
<gene>
    <name evidence="6" type="ORF">C7389_10291</name>
</gene>
<keyword evidence="7" id="KW-1185">Reference proteome</keyword>
<comment type="catalytic activity">
    <reaction evidence="1">
        <text>Hydrolyzes the link between N-acetylmuramoyl residues and L-amino acid residues in certain cell-wall glycopeptides.</text>
        <dbReference type="EC" id="3.5.1.28"/>
    </reaction>
</comment>
<evidence type="ECO:0000313" key="6">
    <source>
        <dbReference type="EMBL" id="TDN56156.1"/>
    </source>
</evidence>
<dbReference type="PANTHER" id="PTHR30404:SF0">
    <property type="entry name" value="N-ACETYLMURAMOYL-L-ALANINE AMIDASE AMIC"/>
    <property type="match status" value="1"/>
</dbReference>
<evidence type="ECO:0000313" key="7">
    <source>
        <dbReference type="Proteomes" id="UP000295129"/>
    </source>
</evidence>
<dbReference type="Gene3D" id="3.40.630.40">
    <property type="entry name" value="Zn-dependent exopeptidases"/>
    <property type="match status" value="1"/>
</dbReference>
<dbReference type="CDD" id="cd02696">
    <property type="entry name" value="MurNAc-LAA"/>
    <property type="match status" value="1"/>
</dbReference>
<accession>A0A4R6ED83</accession>
<proteinExistence type="predicted"/>
<dbReference type="GO" id="GO:0009253">
    <property type="term" value="P:peptidoglycan catabolic process"/>
    <property type="evidence" value="ECO:0007669"/>
    <property type="project" value="InterPro"/>
</dbReference>
<sequence length="271" mass="29039">MTTMASGFLTSLRAGCAGFCRPLIPLLTLICLPLPLQAASPLVAIDFGHTLAAHGATSARGRGEFHFNRDLGKALAVALRKRGLRVRIVNGDGRIESLQARPAAAEGAELLVSIHHDSVSAQLLKAWEWQGRQLDYNDDYAGHSLFVSRDNPDTARSILCARAIGARLQRMGFVPTHKNGLLRAYADRELAVHYYDGLAVLRHARMPALLFEAGVIKNRDEELLLADPAYQAKMADGMATAIAACLQSGVPADDEAGADRPDVLPPATGGD</sequence>
<dbReference type="GO" id="GO:0030288">
    <property type="term" value="C:outer membrane-bounded periplasmic space"/>
    <property type="evidence" value="ECO:0007669"/>
    <property type="project" value="TreeGrafter"/>
</dbReference>
<feature type="region of interest" description="Disordered" evidence="4">
    <location>
        <begin position="252"/>
        <end position="271"/>
    </location>
</feature>
<dbReference type="Proteomes" id="UP000295129">
    <property type="component" value="Unassembled WGS sequence"/>
</dbReference>
<dbReference type="InterPro" id="IPR050695">
    <property type="entry name" value="N-acetylmuramoyl_amidase_3"/>
</dbReference>
<organism evidence="6 7">
    <name type="scientific">Azoarcus indigens</name>
    <dbReference type="NCBI Taxonomy" id="29545"/>
    <lineage>
        <taxon>Bacteria</taxon>
        <taxon>Pseudomonadati</taxon>
        <taxon>Pseudomonadota</taxon>
        <taxon>Betaproteobacteria</taxon>
        <taxon>Rhodocyclales</taxon>
        <taxon>Zoogloeaceae</taxon>
        <taxon>Azoarcus</taxon>
    </lineage>
</organism>
<dbReference type="EMBL" id="SNVV01000002">
    <property type="protein sequence ID" value="TDN56156.1"/>
    <property type="molecule type" value="Genomic_DNA"/>
</dbReference>
<dbReference type="SUPFAM" id="SSF53187">
    <property type="entry name" value="Zn-dependent exopeptidases"/>
    <property type="match status" value="1"/>
</dbReference>
<keyword evidence="3" id="KW-0378">Hydrolase</keyword>
<protein>
    <recommendedName>
        <fullName evidence="2">N-acetylmuramoyl-L-alanine amidase</fullName>
        <ecNumber evidence="2">3.5.1.28</ecNumber>
    </recommendedName>
</protein>
<evidence type="ECO:0000256" key="4">
    <source>
        <dbReference type="SAM" id="MobiDB-lite"/>
    </source>
</evidence>
<dbReference type="EC" id="3.5.1.28" evidence="2"/>
<dbReference type="PANTHER" id="PTHR30404">
    <property type="entry name" value="N-ACETYLMURAMOYL-L-ALANINE AMIDASE"/>
    <property type="match status" value="1"/>
</dbReference>
<evidence type="ECO:0000256" key="2">
    <source>
        <dbReference type="ARBA" id="ARBA00011901"/>
    </source>
</evidence>
<feature type="domain" description="MurNAc-LAA" evidence="5">
    <location>
        <begin position="100"/>
        <end position="243"/>
    </location>
</feature>
<comment type="caution">
    <text evidence="6">The sequence shown here is derived from an EMBL/GenBank/DDBJ whole genome shotgun (WGS) entry which is preliminary data.</text>
</comment>
<dbReference type="Pfam" id="PF01520">
    <property type="entry name" value="Amidase_3"/>
    <property type="match status" value="1"/>
</dbReference>
<dbReference type="GO" id="GO:0008745">
    <property type="term" value="F:N-acetylmuramoyl-L-alanine amidase activity"/>
    <property type="evidence" value="ECO:0007669"/>
    <property type="project" value="UniProtKB-EC"/>
</dbReference>
<dbReference type="AlphaFoldDB" id="A0A4R6ED83"/>
<evidence type="ECO:0000256" key="3">
    <source>
        <dbReference type="ARBA" id="ARBA00022801"/>
    </source>
</evidence>
<dbReference type="InterPro" id="IPR002508">
    <property type="entry name" value="MurNAc-LAA_cat"/>
</dbReference>
<evidence type="ECO:0000259" key="5">
    <source>
        <dbReference type="SMART" id="SM00646"/>
    </source>
</evidence>
<name>A0A4R6ED83_9RHOO</name>
<reference evidence="6 7" key="1">
    <citation type="submission" date="2019-03" db="EMBL/GenBank/DDBJ databases">
        <title>Genomic Encyclopedia of Type Strains, Phase IV (KMG-IV): sequencing the most valuable type-strain genomes for metagenomic binning, comparative biology and taxonomic classification.</title>
        <authorList>
            <person name="Goeker M."/>
        </authorList>
    </citation>
    <scope>NUCLEOTIDE SEQUENCE [LARGE SCALE GENOMIC DNA]</scope>
    <source>
        <strain evidence="6 7">DSM 12121</strain>
    </source>
</reference>
<evidence type="ECO:0000256" key="1">
    <source>
        <dbReference type="ARBA" id="ARBA00001561"/>
    </source>
</evidence>